<comment type="caution">
    <text evidence="2">The sequence shown here is derived from an EMBL/GenBank/DDBJ whole genome shotgun (WGS) entry which is preliminary data.</text>
</comment>
<proteinExistence type="predicted"/>
<evidence type="ECO:0000313" key="2">
    <source>
        <dbReference type="EMBL" id="PWW44233.1"/>
    </source>
</evidence>
<evidence type="ECO:0000256" key="1">
    <source>
        <dbReference type="SAM" id="MobiDB-lite"/>
    </source>
</evidence>
<feature type="region of interest" description="Disordered" evidence="1">
    <location>
        <begin position="39"/>
        <end position="81"/>
    </location>
</feature>
<sequence length="200" mass="21401">MSLRKGFIVFLMALLLIGTMYPTSGYALSDQSDTIITTESSAGNEDVTMEESALTDDEYLDGIDPDVHEEPEGVDEDVEDVEDAPTVTDDTYGENSFSPQAMAMADETLTMSPGDSYTFTNNGSATRSLSTNAATSRSSAYDYVIYRPDGSIMGENMDSTSGLSVGSGYTAVITSTGQNPFTLNGMNPMCFLRITLKKGS</sequence>
<dbReference type="Proteomes" id="UP000247078">
    <property type="component" value="Unassembled WGS sequence"/>
</dbReference>
<feature type="compositionally biased region" description="Acidic residues" evidence="1">
    <location>
        <begin position="72"/>
        <end position="81"/>
    </location>
</feature>
<organism evidence="2 3">
    <name type="scientific">Paenibacillus pabuli</name>
    <dbReference type="NCBI Taxonomy" id="1472"/>
    <lineage>
        <taxon>Bacteria</taxon>
        <taxon>Bacillati</taxon>
        <taxon>Bacillota</taxon>
        <taxon>Bacilli</taxon>
        <taxon>Bacillales</taxon>
        <taxon>Paenibacillaceae</taxon>
        <taxon>Paenibacillus</taxon>
    </lineage>
</organism>
<reference evidence="2 3" key="1">
    <citation type="submission" date="2018-05" db="EMBL/GenBank/DDBJ databases">
        <title>Freshwater and sediment microbial communities from various areas in North America, analyzing microbe dynamics in response to fracking.</title>
        <authorList>
            <person name="Lamendella R."/>
        </authorList>
    </citation>
    <scope>NUCLEOTIDE SEQUENCE [LARGE SCALE GENOMIC DNA]</scope>
    <source>
        <strain evidence="2 3">DB-3</strain>
    </source>
</reference>
<name>A0A855YDD0_9BACL</name>
<protein>
    <submittedName>
        <fullName evidence="2">Uncharacterized protein</fullName>
    </submittedName>
</protein>
<evidence type="ECO:0000313" key="3">
    <source>
        <dbReference type="Proteomes" id="UP000247078"/>
    </source>
</evidence>
<feature type="compositionally biased region" description="Acidic residues" evidence="1">
    <location>
        <begin position="47"/>
        <end position="64"/>
    </location>
</feature>
<accession>A0A855YDD0</accession>
<gene>
    <name evidence="2" type="ORF">DET56_102466</name>
</gene>
<dbReference type="EMBL" id="QGTZ01000002">
    <property type="protein sequence ID" value="PWW44233.1"/>
    <property type="molecule type" value="Genomic_DNA"/>
</dbReference>
<dbReference type="AlphaFoldDB" id="A0A855YDD0"/>
<dbReference type="RefSeq" id="WP_109998590.1">
    <property type="nucleotide sequence ID" value="NZ_QGTZ01000002.1"/>
</dbReference>